<evidence type="ECO:0000313" key="1">
    <source>
        <dbReference type="EMBL" id="ACE83172.1"/>
    </source>
</evidence>
<dbReference type="STRING" id="498211.CJA_1376"/>
<gene>
    <name evidence="1" type="ordered locus">CJA_1376</name>
</gene>
<proteinExistence type="predicted"/>
<evidence type="ECO:0000313" key="2">
    <source>
        <dbReference type="Proteomes" id="UP000001036"/>
    </source>
</evidence>
<dbReference type="eggNOG" id="COG0438">
    <property type="taxonomic scope" value="Bacteria"/>
</dbReference>
<protein>
    <submittedName>
        <fullName evidence="1">Uncharacterized protein</fullName>
    </submittedName>
</protein>
<dbReference type="OrthoDB" id="5696983at2"/>
<keyword evidence="2" id="KW-1185">Reference proteome</keyword>
<name>B3PD12_CELJU</name>
<organism evidence="1 2">
    <name type="scientific">Cellvibrio japonicus (strain Ueda107)</name>
    <name type="common">Pseudomonas fluorescens subsp. cellulosa</name>
    <dbReference type="NCBI Taxonomy" id="498211"/>
    <lineage>
        <taxon>Bacteria</taxon>
        <taxon>Pseudomonadati</taxon>
        <taxon>Pseudomonadota</taxon>
        <taxon>Gammaproteobacteria</taxon>
        <taxon>Cellvibrionales</taxon>
        <taxon>Cellvibrionaceae</taxon>
        <taxon>Cellvibrio</taxon>
    </lineage>
</organism>
<dbReference type="EMBL" id="CP000934">
    <property type="protein sequence ID" value="ACE83172.1"/>
    <property type="molecule type" value="Genomic_DNA"/>
</dbReference>
<dbReference type="RefSeq" id="WP_012487011.1">
    <property type="nucleotide sequence ID" value="NC_010995.1"/>
</dbReference>
<reference evidence="1 2" key="1">
    <citation type="journal article" date="2008" name="J. Bacteriol.">
        <title>Insights into plant cell wall degradation from the genome sequence of the soil bacterium Cellvibrio japonicus.</title>
        <authorList>
            <person name="Deboy R.T."/>
            <person name="Mongodin E.F."/>
            <person name="Fouts D.E."/>
            <person name="Tailford L.E."/>
            <person name="Khouri H."/>
            <person name="Emerson J.B."/>
            <person name="Mohamoud Y."/>
            <person name="Watkins K."/>
            <person name="Henrissat B."/>
            <person name="Gilbert H.J."/>
            <person name="Nelson K.E."/>
        </authorList>
    </citation>
    <scope>NUCLEOTIDE SEQUENCE [LARGE SCALE GENOMIC DNA]</scope>
    <source>
        <strain evidence="1 2">Ueda107</strain>
    </source>
</reference>
<dbReference type="Proteomes" id="UP000001036">
    <property type="component" value="Chromosome"/>
</dbReference>
<dbReference type="AlphaFoldDB" id="B3PD12"/>
<dbReference type="KEGG" id="cja:CJA_1376"/>
<accession>B3PD12</accession>
<sequence>MAATYTHISRWGHQLDSRWRRYRCVLNFLHYRRYREWLAQPKSAIPADKPLVVFDFADTRIDGPQGRRFYHLFIYFVRAGYHPILRENYLALHNMAVRFKGYCQQEDFSVVARLEDIDRPYIRVTDWPTPKPRQLCQQTIRVDYTPGYSMGESVFPMPFPMFPAIYKHRQDLQLDAYRKQPRAWGIFFGGDGHGQKYNKASMAEVYGKISRAQVLAMLEQHTKAGQCWIPENQQVLDSALQTYFDGLVLVNTRRCKIAPERWLSAVARARFFVACPGVRYPMSHNLIEALAVGSVPILQYAELLFPALEHGKNCLVYRDEAELLLRIEQAQSMPEAEYQAMARAAVDYYEAYLAPGAVIGQLLAQDSQSVTLRIMPSLKAGGGYL</sequence>
<dbReference type="HOGENOM" id="CLU_717070_0_0_6"/>